<feature type="region of interest" description="Disordered" evidence="3">
    <location>
        <begin position="859"/>
        <end position="884"/>
    </location>
</feature>
<protein>
    <recommendedName>
        <fullName evidence="4">Zn(2)-C6 fungal-type domain-containing protein</fullName>
    </recommendedName>
</protein>
<dbReference type="SUPFAM" id="SSF57701">
    <property type="entry name" value="Zn2/Cys6 DNA-binding domain"/>
    <property type="match status" value="1"/>
</dbReference>
<gene>
    <name evidence="5" type="ORF">K432DRAFT_294972</name>
</gene>
<dbReference type="PROSITE" id="PS50048">
    <property type="entry name" value="ZN2_CY6_FUNGAL_2"/>
    <property type="match status" value="1"/>
</dbReference>
<dbReference type="Pfam" id="PF00172">
    <property type="entry name" value="Zn_clus"/>
    <property type="match status" value="1"/>
</dbReference>
<dbReference type="InterPro" id="IPR053230">
    <property type="entry name" value="Trans_reg_galc"/>
</dbReference>
<dbReference type="PANTHER" id="PTHR47654">
    <property type="entry name" value="ZN(II)2CYS6 TRANSCRIPTION FACTOR (EUROFUNG)-RELATED"/>
    <property type="match status" value="1"/>
</dbReference>
<dbReference type="GO" id="GO:0000981">
    <property type="term" value="F:DNA-binding transcription factor activity, RNA polymerase II-specific"/>
    <property type="evidence" value="ECO:0007669"/>
    <property type="project" value="InterPro"/>
</dbReference>
<keyword evidence="2" id="KW-0539">Nucleus</keyword>
<evidence type="ECO:0000313" key="5">
    <source>
        <dbReference type="EMBL" id="OCK81675.1"/>
    </source>
</evidence>
<dbReference type="InterPro" id="IPR001138">
    <property type="entry name" value="Zn2Cys6_DnaBD"/>
</dbReference>
<dbReference type="GO" id="GO:0003677">
    <property type="term" value="F:DNA binding"/>
    <property type="evidence" value="ECO:0007669"/>
    <property type="project" value="InterPro"/>
</dbReference>
<dbReference type="Pfam" id="PF04082">
    <property type="entry name" value="Fungal_trans"/>
    <property type="match status" value="1"/>
</dbReference>
<accession>A0A8E2EDE2</accession>
<dbReference type="SMART" id="SM00066">
    <property type="entry name" value="GAL4"/>
    <property type="match status" value="1"/>
</dbReference>
<dbReference type="AlphaFoldDB" id="A0A8E2EDE2"/>
<reference evidence="5 6" key="1">
    <citation type="journal article" date="2016" name="Nat. Commun.">
        <title>Ectomycorrhizal ecology is imprinted in the genome of the dominant symbiotic fungus Cenococcum geophilum.</title>
        <authorList>
            <consortium name="DOE Joint Genome Institute"/>
            <person name="Peter M."/>
            <person name="Kohler A."/>
            <person name="Ohm R.A."/>
            <person name="Kuo A."/>
            <person name="Krutzmann J."/>
            <person name="Morin E."/>
            <person name="Arend M."/>
            <person name="Barry K.W."/>
            <person name="Binder M."/>
            <person name="Choi C."/>
            <person name="Clum A."/>
            <person name="Copeland A."/>
            <person name="Grisel N."/>
            <person name="Haridas S."/>
            <person name="Kipfer T."/>
            <person name="LaButti K."/>
            <person name="Lindquist E."/>
            <person name="Lipzen A."/>
            <person name="Maire R."/>
            <person name="Meier B."/>
            <person name="Mihaltcheva S."/>
            <person name="Molinier V."/>
            <person name="Murat C."/>
            <person name="Poggeler S."/>
            <person name="Quandt C.A."/>
            <person name="Sperisen C."/>
            <person name="Tritt A."/>
            <person name="Tisserant E."/>
            <person name="Crous P.W."/>
            <person name="Henrissat B."/>
            <person name="Nehls U."/>
            <person name="Egli S."/>
            <person name="Spatafora J.W."/>
            <person name="Grigoriev I.V."/>
            <person name="Martin F.M."/>
        </authorList>
    </citation>
    <scope>NUCLEOTIDE SEQUENCE [LARGE SCALE GENOMIC DNA]</scope>
    <source>
        <strain evidence="5 6">CBS 459.81</strain>
    </source>
</reference>
<name>A0A8E2EDE2_9PEZI</name>
<feature type="compositionally biased region" description="Basic and acidic residues" evidence="3">
    <location>
        <begin position="151"/>
        <end position="165"/>
    </location>
</feature>
<dbReference type="GO" id="GO:0008270">
    <property type="term" value="F:zinc ion binding"/>
    <property type="evidence" value="ECO:0007669"/>
    <property type="project" value="InterPro"/>
</dbReference>
<dbReference type="SMART" id="SM00906">
    <property type="entry name" value="Fungal_trans"/>
    <property type="match status" value="1"/>
</dbReference>
<keyword evidence="6" id="KW-1185">Reference proteome</keyword>
<dbReference type="OrthoDB" id="5296287at2759"/>
<dbReference type="Gene3D" id="4.10.240.10">
    <property type="entry name" value="Zn(2)-C6 fungal-type DNA-binding domain"/>
    <property type="match status" value="1"/>
</dbReference>
<feature type="region of interest" description="Disordered" evidence="3">
    <location>
        <begin position="1"/>
        <end position="31"/>
    </location>
</feature>
<evidence type="ECO:0000256" key="1">
    <source>
        <dbReference type="ARBA" id="ARBA00022723"/>
    </source>
</evidence>
<dbReference type="CDD" id="cd00067">
    <property type="entry name" value="GAL4"/>
    <property type="match status" value="1"/>
</dbReference>
<proteinExistence type="predicted"/>
<dbReference type="PANTHER" id="PTHR47654:SF5">
    <property type="entry name" value="TRANSCRIPTION FACTOR DOMAIN-CONTAINING PROTEIN"/>
    <property type="match status" value="1"/>
</dbReference>
<dbReference type="CDD" id="cd12148">
    <property type="entry name" value="fungal_TF_MHR"/>
    <property type="match status" value="1"/>
</dbReference>
<feature type="domain" description="Zn(2)-C6 fungal-type" evidence="4">
    <location>
        <begin position="57"/>
        <end position="87"/>
    </location>
</feature>
<keyword evidence="1" id="KW-0479">Metal-binding</keyword>
<evidence type="ECO:0000259" key="4">
    <source>
        <dbReference type="PROSITE" id="PS50048"/>
    </source>
</evidence>
<feature type="region of interest" description="Disordered" evidence="3">
    <location>
        <begin position="136"/>
        <end position="170"/>
    </location>
</feature>
<evidence type="ECO:0000256" key="3">
    <source>
        <dbReference type="SAM" id="MobiDB-lite"/>
    </source>
</evidence>
<dbReference type="Proteomes" id="UP000250266">
    <property type="component" value="Unassembled WGS sequence"/>
</dbReference>
<sequence length="884" mass="99653">MSESQKLPRPPTASGDYKLSLSSSQVQPKVAIPRVRRKSDAGFGSSVASDKQRVERACTNCRKRKVKCTGEKPRCKHCEGFELECVYVQGRKDRLKNATDHNAVMVRFLRELQNRVSYEDQRRILDILQAADDDRSIAASSTRRGSLKRLRSSDSSKEEHGEAKVSADVGSNESLDLLDEDLNRDEQARATGFVGKNSELQWLRRLRLQLDCDEEDDSMPHMPYGPPGNTDEAAALRIDAGRHRRNSHAPDTIEHISGSTYFLDNDNIEVEFMVDPFEMPTPETAEKLFACYLETVHDSFPILRKKTFVSQFETYFTSVKEGKVARIPPKWRAILNLIFAIGAKYSHLVRAGWAGDERDHAIYYTRARATGLSGDAIVAHPDLQQIQISGLLSFYYLSIGQISRSWIIIGLALRFAYALGLHVRNEDPGLWAISKEIRVRVWWALYSLERLLGIISGRPSAIVDEYCAVPLPLPMDEDQLAEEMGSLQLEEWNKRNAAVLIPALATGGSMPSNISHSRASVHRPGPPKSGSYFRARVQICIIVQKVLNELYSAGTVIKSWENAQSSMMELTKQVDHWATNLPDVLDFNRKDPDSSFKRERMILELFYHSTLIIISRPCLCRLERRIENQTDASATFNKKTAKACINAAMAMTDILPDQPDPITLYKSGPWWCIVHNIMQAMAVFMLEMSYHATHMPESKDDILQHVRKLIRWLRAMGEDNAIAARAYELSIELVQKVAPRVQADITDLLAEDTSVMAEPTEANYGNIFGGQEPQFPLPGQGVSHQEMQQGSQPNFAAGFTPNIHPSFTQQIGPNIDCATTSQRVEQFLPFQQTFFPETQQNGDAYANAFTTFDQHNPFLPADAYHSPDDLSPEFSPHNQNQYNN</sequence>
<dbReference type="InterPro" id="IPR036864">
    <property type="entry name" value="Zn2-C6_fun-type_DNA-bd_sf"/>
</dbReference>
<organism evidence="5 6">
    <name type="scientific">Lepidopterella palustris CBS 459.81</name>
    <dbReference type="NCBI Taxonomy" id="1314670"/>
    <lineage>
        <taxon>Eukaryota</taxon>
        <taxon>Fungi</taxon>
        <taxon>Dikarya</taxon>
        <taxon>Ascomycota</taxon>
        <taxon>Pezizomycotina</taxon>
        <taxon>Dothideomycetes</taxon>
        <taxon>Pleosporomycetidae</taxon>
        <taxon>Mytilinidiales</taxon>
        <taxon>Argynnaceae</taxon>
        <taxon>Lepidopterella</taxon>
    </lineage>
</organism>
<evidence type="ECO:0000313" key="6">
    <source>
        <dbReference type="Proteomes" id="UP000250266"/>
    </source>
</evidence>
<dbReference type="GO" id="GO:0006351">
    <property type="term" value="P:DNA-templated transcription"/>
    <property type="evidence" value="ECO:0007669"/>
    <property type="project" value="InterPro"/>
</dbReference>
<dbReference type="EMBL" id="KV744912">
    <property type="protein sequence ID" value="OCK81675.1"/>
    <property type="molecule type" value="Genomic_DNA"/>
</dbReference>
<dbReference type="InterPro" id="IPR007219">
    <property type="entry name" value="XnlR_reg_dom"/>
</dbReference>
<evidence type="ECO:0000256" key="2">
    <source>
        <dbReference type="ARBA" id="ARBA00023242"/>
    </source>
</evidence>
<dbReference type="PROSITE" id="PS00463">
    <property type="entry name" value="ZN2_CY6_FUNGAL_1"/>
    <property type="match status" value="1"/>
</dbReference>